<evidence type="ECO:0000313" key="3">
    <source>
        <dbReference type="EMBL" id="KAJ5363069.1"/>
    </source>
</evidence>
<reference evidence="3" key="1">
    <citation type="submission" date="2022-12" db="EMBL/GenBank/DDBJ databases">
        <authorList>
            <person name="Petersen C."/>
        </authorList>
    </citation>
    <scope>NUCLEOTIDE SEQUENCE</scope>
    <source>
        <strain evidence="3">IBT 35675</strain>
    </source>
</reference>
<feature type="transmembrane region" description="Helical" evidence="2">
    <location>
        <begin position="48"/>
        <end position="68"/>
    </location>
</feature>
<feature type="transmembrane region" description="Helical" evidence="2">
    <location>
        <begin position="152"/>
        <end position="173"/>
    </location>
</feature>
<gene>
    <name evidence="3" type="ORF">N7541_003913</name>
</gene>
<sequence length="200" mass="21224">MNNRGTPDEGIALSVTHPGSDGVSEIEQPALAAADGGKAAWLMLASSCLIQVPVWGFSTVFGIFQQYYTTHDVLQGSKGDLATVGTTSTHYCAPVGLVITVIGCLLSSFSARVWHLIATQGVICAIGNGLLFSPSSLYLDQWFIRRKGLAIGIMWSAKSITGVVLPFVASACLNKYGSSTTLRAWTVTTVCFTPFLTVEI</sequence>
<feature type="region of interest" description="Disordered" evidence="1">
    <location>
        <begin position="1"/>
        <end position="21"/>
    </location>
</feature>
<dbReference type="InterPro" id="IPR050327">
    <property type="entry name" value="Proton-linked_MCT"/>
</dbReference>
<comment type="caution">
    <text evidence="3">The sequence shown here is derived from an EMBL/GenBank/DDBJ whole genome shotgun (WGS) entry which is preliminary data.</text>
</comment>
<keyword evidence="2" id="KW-1133">Transmembrane helix</keyword>
<dbReference type="PANTHER" id="PTHR11360:SF287">
    <property type="entry name" value="MFS MONOCARBOXYLATE TRANSPORTER"/>
    <property type="match status" value="1"/>
</dbReference>
<dbReference type="Gene3D" id="1.20.1250.20">
    <property type="entry name" value="MFS general substrate transporter like domains"/>
    <property type="match status" value="1"/>
</dbReference>
<evidence type="ECO:0000313" key="4">
    <source>
        <dbReference type="Proteomes" id="UP001148299"/>
    </source>
</evidence>
<dbReference type="PANTHER" id="PTHR11360">
    <property type="entry name" value="MONOCARBOXYLATE TRANSPORTER"/>
    <property type="match status" value="1"/>
</dbReference>
<keyword evidence="2" id="KW-0472">Membrane</keyword>
<dbReference type="Proteomes" id="UP001148299">
    <property type="component" value="Unassembled WGS sequence"/>
</dbReference>
<feature type="transmembrane region" description="Helical" evidence="2">
    <location>
        <begin position="113"/>
        <end position="132"/>
    </location>
</feature>
<dbReference type="InterPro" id="IPR036259">
    <property type="entry name" value="MFS_trans_sf"/>
</dbReference>
<evidence type="ECO:0000256" key="1">
    <source>
        <dbReference type="SAM" id="MobiDB-lite"/>
    </source>
</evidence>
<dbReference type="AlphaFoldDB" id="A0A9W9V0B9"/>
<keyword evidence="4" id="KW-1185">Reference proteome</keyword>
<proteinExistence type="predicted"/>
<name>A0A9W9V0B9_PENBR</name>
<dbReference type="EMBL" id="JAPZBR010000002">
    <property type="protein sequence ID" value="KAJ5363069.1"/>
    <property type="molecule type" value="Genomic_DNA"/>
</dbReference>
<reference evidence="3" key="2">
    <citation type="journal article" date="2023" name="IMA Fungus">
        <title>Comparative genomic study of the Penicillium genus elucidates a diverse pangenome and 15 lateral gene transfer events.</title>
        <authorList>
            <person name="Petersen C."/>
            <person name="Sorensen T."/>
            <person name="Nielsen M.R."/>
            <person name="Sondergaard T.E."/>
            <person name="Sorensen J.L."/>
            <person name="Fitzpatrick D.A."/>
            <person name="Frisvad J.C."/>
            <person name="Nielsen K.L."/>
        </authorList>
    </citation>
    <scope>NUCLEOTIDE SEQUENCE</scope>
    <source>
        <strain evidence="3">IBT 35675</strain>
    </source>
</reference>
<keyword evidence="2" id="KW-0812">Transmembrane</keyword>
<evidence type="ECO:0000256" key="2">
    <source>
        <dbReference type="SAM" id="Phobius"/>
    </source>
</evidence>
<accession>A0A9W9V0B9</accession>
<protein>
    <submittedName>
        <fullName evidence="3">Uncharacterized protein</fullName>
    </submittedName>
</protein>
<organism evidence="3 4">
    <name type="scientific">Penicillium brevicompactum</name>
    <dbReference type="NCBI Taxonomy" id="5074"/>
    <lineage>
        <taxon>Eukaryota</taxon>
        <taxon>Fungi</taxon>
        <taxon>Dikarya</taxon>
        <taxon>Ascomycota</taxon>
        <taxon>Pezizomycotina</taxon>
        <taxon>Eurotiomycetes</taxon>
        <taxon>Eurotiomycetidae</taxon>
        <taxon>Eurotiales</taxon>
        <taxon>Aspergillaceae</taxon>
        <taxon>Penicillium</taxon>
    </lineage>
</organism>
<feature type="transmembrane region" description="Helical" evidence="2">
    <location>
        <begin position="88"/>
        <end position="106"/>
    </location>
</feature>
<dbReference type="SUPFAM" id="SSF103473">
    <property type="entry name" value="MFS general substrate transporter"/>
    <property type="match status" value="1"/>
</dbReference>